<dbReference type="Gene3D" id="1.10.110.10">
    <property type="entry name" value="Plant lipid-transfer and hydrophobic proteins"/>
    <property type="match status" value="3"/>
</dbReference>
<dbReference type="STRING" id="4529.A0A0E0QY02"/>
<feature type="transmembrane region" description="Helical" evidence="1">
    <location>
        <begin position="187"/>
        <end position="206"/>
    </location>
</feature>
<sequence>MTMARWCALVDGGSDDLSSGMEGEGTVVGACGWMWGWRQRQRRPSFGMEVESAVVGARGLRRRSIEVGGRGGGDSDGRSWMEALRTRARGGGRWRSWWRQELGVFFIGFTNGPVTINSMASTVVAPFLALSLLLFAVVAHGCTPNCAGEQAVPATPVAVPVQSHHGQHDEHGRCPINALKLRECINVLNGLVVASFLALSLLLFAVTAHGCTSNCSSEKVIPTPPEAVPAPLHPGGHSDHGRCPINALKLRVCANIGHGPDDCCSLLSGIADLDAAICLCTAVKANVLGIRVNLPVDLGLILNNLLLFAVIVQGCTPNCSGEHVVPTPPVAVPTPLHHGGHGEHGRCPINALKLRVCANVLNRLVDVKIGHGPDDCCSLLSGIADLDAAVCLCTAVKANVLGIRVNLPVDLSVILNKCGKSCPCHCHLPCRPELRFSLHCSGLLSNSLYLPPLSSDAKKKGTHSIADYADSRSSEHQRPPLTPMASKVVAPFLALSLLLVAVIVQGCTPNCSGEQAVPTPPIAVPTPSHHGGHGEHGHCPINTLKLRVCANVLNGLVDAKIGHGTDDCCSLLSGIADLDAAVCLCTAVKANVLGIRVNLPVDLSIMLNKCGKTCPSDFTC</sequence>
<proteinExistence type="predicted"/>
<dbReference type="Gramene" id="ORUFI10G07410.1">
    <property type="protein sequence ID" value="ORUFI10G07410.1"/>
    <property type="gene ID" value="ORUFI10G07410"/>
</dbReference>
<dbReference type="Pfam" id="PF14547">
    <property type="entry name" value="Hydrophob_seed"/>
    <property type="match status" value="3"/>
</dbReference>
<feature type="domain" description="Bifunctional inhibitor/plant lipid transfer protein/seed storage helical" evidence="2">
    <location>
        <begin position="539"/>
        <end position="620"/>
    </location>
</feature>
<dbReference type="AlphaFoldDB" id="A0A0E0QY02"/>
<dbReference type="Proteomes" id="UP000008022">
    <property type="component" value="Unassembled WGS sequence"/>
</dbReference>
<accession>A0A0E0QY02</accession>
<dbReference type="InterPro" id="IPR051636">
    <property type="entry name" value="Plant_LTP/defense-related"/>
</dbReference>
<reference evidence="4" key="1">
    <citation type="submission" date="2013-06" db="EMBL/GenBank/DDBJ databases">
        <authorList>
            <person name="Zhao Q."/>
        </authorList>
    </citation>
    <scope>NUCLEOTIDE SEQUENCE</scope>
    <source>
        <strain evidence="4">cv. W1943</strain>
    </source>
</reference>
<name>A0A0E0QY02_ORYRU</name>
<feature type="domain" description="Bifunctional inhibitor/plant lipid transfer protein/seed storage helical" evidence="2">
    <location>
        <begin position="347"/>
        <end position="430"/>
    </location>
</feature>
<keyword evidence="1" id="KW-1133">Transmembrane helix</keyword>
<organism evidence="3 4">
    <name type="scientific">Oryza rufipogon</name>
    <name type="common">Brownbeard rice</name>
    <name type="synonym">Asian wild rice</name>
    <dbReference type="NCBI Taxonomy" id="4529"/>
    <lineage>
        <taxon>Eukaryota</taxon>
        <taxon>Viridiplantae</taxon>
        <taxon>Streptophyta</taxon>
        <taxon>Embryophyta</taxon>
        <taxon>Tracheophyta</taxon>
        <taxon>Spermatophyta</taxon>
        <taxon>Magnoliopsida</taxon>
        <taxon>Liliopsida</taxon>
        <taxon>Poales</taxon>
        <taxon>Poaceae</taxon>
        <taxon>BOP clade</taxon>
        <taxon>Oryzoideae</taxon>
        <taxon>Oryzeae</taxon>
        <taxon>Oryzinae</taxon>
        <taxon>Oryza</taxon>
    </lineage>
</organism>
<dbReference type="InterPro" id="IPR016140">
    <property type="entry name" value="Bifunc_inhib/LTP/seed_store"/>
</dbReference>
<dbReference type="SMART" id="SM00499">
    <property type="entry name" value="AAI"/>
    <property type="match status" value="3"/>
</dbReference>
<keyword evidence="1" id="KW-0812">Transmembrane</keyword>
<evidence type="ECO:0000256" key="1">
    <source>
        <dbReference type="SAM" id="Phobius"/>
    </source>
</evidence>
<dbReference type="HOGENOM" id="CLU_473613_0_0_1"/>
<reference evidence="3" key="2">
    <citation type="submission" date="2015-06" db="UniProtKB">
        <authorList>
            <consortium name="EnsemblPlants"/>
        </authorList>
    </citation>
    <scope>IDENTIFICATION</scope>
</reference>
<keyword evidence="4" id="KW-1185">Reference proteome</keyword>
<evidence type="ECO:0000313" key="3">
    <source>
        <dbReference type="EnsemblPlants" id="ORUFI10G07410.1"/>
    </source>
</evidence>
<evidence type="ECO:0000259" key="2">
    <source>
        <dbReference type="SMART" id="SM00499"/>
    </source>
</evidence>
<feature type="domain" description="Bifunctional inhibitor/plant lipid transfer protein/seed storage helical" evidence="2">
    <location>
        <begin position="243"/>
        <end position="319"/>
    </location>
</feature>
<protein>
    <recommendedName>
        <fullName evidence="2">Bifunctional inhibitor/plant lipid transfer protein/seed storage helical domain-containing protein</fullName>
    </recommendedName>
</protein>
<dbReference type="SUPFAM" id="SSF47699">
    <property type="entry name" value="Bifunctional inhibitor/lipid-transfer protein/seed storage 2S albumin"/>
    <property type="match status" value="3"/>
</dbReference>
<dbReference type="CDD" id="cd01958">
    <property type="entry name" value="HPS_like"/>
    <property type="match status" value="3"/>
</dbReference>
<dbReference type="EnsemblPlants" id="ORUFI10G07410.1">
    <property type="protein sequence ID" value="ORUFI10G07410.1"/>
    <property type="gene ID" value="ORUFI10G07410"/>
</dbReference>
<keyword evidence="1" id="KW-0472">Membrane</keyword>
<dbReference type="PANTHER" id="PTHR31731">
    <property type="match status" value="1"/>
</dbReference>
<dbReference type="InterPro" id="IPR027923">
    <property type="entry name" value="Hydrophob_seed_dom"/>
</dbReference>
<dbReference type="InterPro" id="IPR036312">
    <property type="entry name" value="Bifun_inhib/LTP/seed_sf"/>
</dbReference>
<dbReference type="OMA" id="CANIGHG"/>
<evidence type="ECO:0000313" key="4">
    <source>
        <dbReference type="Proteomes" id="UP000008022"/>
    </source>
</evidence>